<dbReference type="GO" id="GO:0005886">
    <property type="term" value="C:plasma membrane"/>
    <property type="evidence" value="ECO:0007669"/>
    <property type="project" value="TreeGrafter"/>
</dbReference>
<keyword evidence="3" id="KW-1185">Reference proteome</keyword>
<reference evidence="2" key="1">
    <citation type="submission" date="2021-02" db="EMBL/GenBank/DDBJ databases">
        <authorList>
            <person name="Bekaert M."/>
        </authorList>
    </citation>
    <scope>NUCLEOTIDE SEQUENCE</scope>
    <source>
        <strain evidence="2">IoA-00</strain>
    </source>
</reference>
<protein>
    <submittedName>
        <fullName evidence="2">LanC-like protein 2,Glutathione S-transferase LANCL1</fullName>
    </submittedName>
</protein>
<evidence type="ECO:0000256" key="1">
    <source>
        <dbReference type="PIRSR" id="PIRSR607822-1"/>
    </source>
</evidence>
<dbReference type="Gene3D" id="1.50.10.10">
    <property type="match status" value="1"/>
</dbReference>
<keyword evidence="1" id="KW-0862">Zinc</keyword>
<evidence type="ECO:0000313" key="2">
    <source>
        <dbReference type="EMBL" id="CAF2810861.1"/>
    </source>
</evidence>
<dbReference type="Pfam" id="PF05147">
    <property type="entry name" value="LANC_like"/>
    <property type="match status" value="1"/>
</dbReference>
<dbReference type="PANTHER" id="PTHR12736:SF21">
    <property type="entry name" value="LANC-LIKE PROTEIN 2"/>
    <property type="match status" value="1"/>
</dbReference>
<evidence type="ECO:0000313" key="3">
    <source>
        <dbReference type="Proteomes" id="UP000675881"/>
    </source>
</evidence>
<feature type="binding site" evidence="1">
    <location>
        <position position="234"/>
    </location>
    <ligand>
        <name>Zn(2+)</name>
        <dbReference type="ChEBI" id="CHEBI:29105"/>
    </ligand>
</feature>
<keyword evidence="1" id="KW-0479">Metal-binding</keyword>
<dbReference type="SUPFAM" id="SSF158745">
    <property type="entry name" value="LanC-like"/>
    <property type="match status" value="1"/>
</dbReference>
<dbReference type="PRINTS" id="PR01950">
    <property type="entry name" value="LANCSUPER"/>
</dbReference>
<dbReference type="GO" id="GO:0031179">
    <property type="term" value="P:peptide modification"/>
    <property type="evidence" value="ECO:0007669"/>
    <property type="project" value="InterPro"/>
</dbReference>
<sequence length="341" mass="38853">MSSSNSRRRDEKRYFNNPFPNWNESAEASSFLESNTISESNGYLRLKLDSALAIKIREAQDQLTSIIDNAKDWVFLGGIVGPLAFASAYGNQKEKYLKVLLKLKDSTLFHEAPEEFLYGKAGYLFALLLVKKENPHFVQIDEVIKLIISVLFKKGLSKSTSSLQYEWHEKEYLGGAHGYAGILSTLLRAKAFMSSSHLSTIRSKIDDLRKLQFESGNFPSSTSSSNGDKLVHWCHGAPSFSDLYLLAFETFKDEKYLKVAEKCLNVIWERGLLKKGFGLCHGSSGNGYSFLLAYKNTQDPKYMYMALRFAEWCMDFRNPKCSTPDRPYSLFEDTYFPCYTI</sequence>
<dbReference type="PANTHER" id="PTHR12736">
    <property type="entry name" value="LANC-LIKE PROTEIN"/>
    <property type="match status" value="1"/>
</dbReference>
<dbReference type="GO" id="GO:0046872">
    <property type="term" value="F:metal ion binding"/>
    <property type="evidence" value="ECO:0007669"/>
    <property type="project" value="UniProtKB-KW"/>
</dbReference>
<keyword evidence="2" id="KW-0808">Transferase</keyword>
<proteinExistence type="predicted"/>
<gene>
    <name evidence="2" type="ORF">LSAA_2812</name>
</gene>
<dbReference type="InterPro" id="IPR012341">
    <property type="entry name" value="6hp_glycosidase-like_sf"/>
</dbReference>
<dbReference type="GO" id="GO:0005975">
    <property type="term" value="P:carbohydrate metabolic process"/>
    <property type="evidence" value="ECO:0007669"/>
    <property type="project" value="InterPro"/>
</dbReference>
<dbReference type="Proteomes" id="UP000675881">
    <property type="component" value="Chromosome 11"/>
</dbReference>
<dbReference type="SMART" id="SM01260">
    <property type="entry name" value="LANC_like"/>
    <property type="match status" value="1"/>
</dbReference>
<accession>A0A7R8H2B4</accession>
<dbReference type="EMBL" id="HG994590">
    <property type="protein sequence ID" value="CAF2810861.1"/>
    <property type="molecule type" value="Genomic_DNA"/>
</dbReference>
<name>A0A7R8H2B4_LEPSM</name>
<feature type="binding site" evidence="1">
    <location>
        <position position="280"/>
    </location>
    <ligand>
        <name>Zn(2+)</name>
        <dbReference type="ChEBI" id="CHEBI:29105"/>
    </ligand>
</feature>
<dbReference type="AlphaFoldDB" id="A0A7R8H2B4"/>
<dbReference type="CDD" id="cd04794">
    <property type="entry name" value="euk_LANCL"/>
    <property type="match status" value="1"/>
</dbReference>
<dbReference type="InterPro" id="IPR007822">
    <property type="entry name" value="LANC-like"/>
</dbReference>
<organism evidence="2 3">
    <name type="scientific">Lepeophtheirus salmonis</name>
    <name type="common">Salmon louse</name>
    <name type="synonym">Caligus salmonis</name>
    <dbReference type="NCBI Taxonomy" id="72036"/>
    <lineage>
        <taxon>Eukaryota</taxon>
        <taxon>Metazoa</taxon>
        <taxon>Ecdysozoa</taxon>
        <taxon>Arthropoda</taxon>
        <taxon>Crustacea</taxon>
        <taxon>Multicrustacea</taxon>
        <taxon>Hexanauplia</taxon>
        <taxon>Copepoda</taxon>
        <taxon>Siphonostomatoida</taxon>
        <taxon>Caligidae</taxon>
        <taxon>Lepeophtheirus</taxon>
    </lineage>
</organism>
<dbReference type="GO" id="GO:0016740">
    <property type="term" value="F:transferase activity"/>
    <property type="evidence" value="ECO:0007669"/>
    <property type="project" value="UniProtKB-KW"/>
</dbReference>
<dbReference type="OrthoDB" id="10257263at2759"/>
<feature type="binding site" evidence="1">
    <location>
        <position position="281"/>
    </location>
    <ligand>
        <name>Zn(2+)</name>
        <dbReference type="ChEBI" id="CHEBI:29105"/>
    </ligand>
</feature>